<reference evidence="2" key="1">
    <citation type="submission" date="2023-06" db="EMBL/GenBank/DDBJ databases">
        <title>Genome-scale phylogeny and comparative genomics of the fungal order Sordariales.</title>
        <authorList>
            <consortium name="Lawrence Berkeley National Laboratory"/>
            <person name="Hensen N."/>
            <person name="Bonometti L."/>
            <person name="Westerberg I."/>
            <person name="Brannstrom I.O."/>
            <person name="Guillou S."/>
            <person name="Cros-Aarteil S."/>
            <person name="Calhoun S."/>
            <person name="Haridas S."/>
            <person name="Kuo A."/>
            <person name="Mondo S."/>
            <person name="Pangilinan J."/>
            <person name="Riley R."/>
            <person name="Labutti K."/>
            <person name="Andreopoulos B."/>
            <person name="Lipzen A."/>
            <person name="Chen C."/>
            <person name="Yanf M."/>
            <person name="Daum C."/>
            <person name="Ng V."/>
            <person name="Clum A."/>
            <person name="Steindorff A."/>
            <person name="Ohm R."/>
            <person name="Martin F."/>
            <person name="Silar P."/>
            <person name="Natvig D."/>
            <person name="Lalanne C."/>
            <person name="Gautier V."/>
            <person name="Ament-Velasquez S.L."/>
            <person name="Kruys A."/>
            <person name="Hutchinson M.I."/>
            <person name="Powell A.J."/>
            <person name="Barry K."/>
            <person name="Miller A.N."/>
            <person name="Grigoriev I.V."/>
            <person name="Debuchy R."/>
            <person name="Gladieux P."/>
            <person name="Thoren M.H."/>
            <person name="Johannesson H."/>
        </authorList>
    </citation>
    <scope>NUCLEOTIDE SEQUENCE</scope>
    <source>
        <strain evidence="2">CBS 307.81</strain>
    </source>
</reference>
<evidence type="ECO:0000256" key="1">
    <source>
        <dbReference type="SAM" id="MobiDB-lite"/>
    </source>
</evidence>
<feature type="non-terminal residue" evidence="2">
    <location>
        <position position="1"/>
    </location>
</feature>
<gene>
    <name evidence="2" type="ORF">QBC41DRAFT_395183</name>
</gene>
<dbReference type="Proteomes" id="UP001174997">
    <property type="component" value="Unassembled WGS sequence"/>
</dbReference>
<proteinExistence type="predicted"/>
<organism evidence="2 3">
    <name type="scientific">Cercophora samala</name>
    <dbReference type="NCBI Taxonomy" id="330535"/>
    <lineage>
        <taxon>Eukaryota</taxon>
        <taxon>Fungi</taxon>
        <taxon>Dikarya</taxon>
        <taxon>Ascomycota</taxon>
        <taxon>Pezizomycotina</taxon>
        <taxon>Sordariomycetes</taxon>
        <taxon>Sordariomycetidae</taxon>
        <taxon>Sordariales</taxon>
        <taxon>Lasiosphaeriaceae</taxon>
        <taxon>Cercophora</taxon>
    </lineage>
</organism>
<comment type="caution">
    <text evidence="2">The sequence shown here is derived from an EMBL/GenBank/DDBJ whole genome shotgun (WGS) entry which is preliminary data.</text>
</comment>
<feature type="non-terminal residue" evidence="2">
    <location>
        <position position="278"/>
    </location>
</feature>
<protein>
    <submittedName>
        <fullName evidence="2">Uncharacterized protein</fullName>
    </submittedName>
</protein>
<sequence length="278" mass="31018">LLFQAQHVTVKFVEIAKVGVPAVVGPVSRHVGCIVERLLKPMNTVSNLEQGNESSKEKTGIGWESAPVRILRVRVRSARATGRVAGRIPGWIQCDLFCDYGSGDHGIGGHRRSDHRRSDHRKSDHRKSDHRRSDHRRSDDGRNDHRRSDHRRSDHGWGDDRRGDDRRGDDRRGDDGRGDDGRDDDERGYLAFPVSGRRIHVEGDQIRPSLTRPRAGHTGWGWWLSLLDFRCRLGALGSLLDFRCRLGALGSLGNLGVLGVLACISLGCHFAVEVAEAL</sequence>
<evidence type="ECO:0000313" key="3">
    <source>
        <dbReference type="Proteomes" id="UP001174997"/>
    </source>
</evidence>
<feature type="compositionally biased region" description="Basic and acidic residues" evidence="1">
    <location>
        <begin position="136"/>
        <end position="188"/>
    </location>
</feature>
<evidence type="ECO:0000313" key="2">
    <source>
        <dbReference type="EMBL" id="KAK0667774.1"/>
    </source>
</evidence>
<feature type="region of interest" description="Disordered" evidence="1">
    <location>
        <begin position="107"/>
        <end position="188"/>
    </location>
</feature>
<dbReference type="AlphaFoldDB" id="A0AA39ZBA0"/>
<dbReference type="EMBL" id="JAULSY010000066">
    <property type="protein sequence ID" value="KAK0667774.1"/>
    <property type="molecule type" value="Genomic_DNA"/>
</dbReference>
<feature type="compositionally biased region" description="Basic residues" evidence="1">
    <location>
        <begin position="108"/>
        <end position="135"/>
    </location>
</feature>
<keyword evidence="3" id="KW-1185">Reference proteome</keyword>
<accession>A0AA39ZBA0</accession>
<name>A0AA39ZBA0_9PEZI</name>